<keyword evidence="4" id="KW-1185">Reference proteome</keyword>
<gene>
    <name evidence="3" type="ORF">GCM10009733_103430</name>
</gene>
<reference evidence="3 4" key="1">
    <citation type="journal article" date="2019" name="Int. J. Syst. Evol. Microbiol.">
        <title>The Global Catalogue of Microorganisms (GCM) 10K type strain sequencing project: providing services to taxonomists for standard genome sequencing and annotation.</title>
        <authorList>
            <consortium name="The Broad Institute Genomics Platform"/>
            <consortium name="The Broad Institute Genome Sequencing Center for Infectious Disease"/>
            <person name="Wu L."/>
            <person name="Ma J."/>
        </authorList>
    </citation>
    <scope>NUCLEOTIDE SEQUENCE [LARGE SCALE GENOMIC DNA]</scope>
    <source>
        <strain evidence="3 4">JCM 13929</strain>
    </source>
</reference>
<dbReference type="EMBL" id="BAAAMU010000172">
    <property type="protein sequence ID" value="GAA1690568.1"/>
    <property type="molecule type" value="Genomic_DNA"/>
</dbReference>
<feature type="region of interest" description="Disordered" evidence="1">
    <location>
        <begin position="323"/>
        <end position="348"/>
    </location>
</feature>
<dbReference type="Pfam" id="PF04738">
    <property type="entry name" value="Lant_dehydr_N"/>
    <property type="match status" value="1"/>
</dbReference>
<sequence>MCHEATYQALYVQGRGELRRELARALRTGRATRKPRCLARRPALNIGYTAWHGRFLDRYGPRALVPLRDVVDADVGLGYPAGYDGARAPAEAALTGRDRKLLALAHNAAMRRQREILLTDDMIADLAGVAPDAPVQPTTEVTVRIDAPTGQALAEGRFTLVISGASRAAGTITGRFLDLFDEEHRQQMSALYANLPPGTRDALKAQVSAPAPYAVTEDVACAPQVLPLRLAVGEHPGGAQVLALDDLAVTADLHGVYLVSLSRRRAVEPVIFNAANLIQHTHPLVRFLLEAPNALRAPCAGFAWGPAAALSFVPALRYRRTILSSPGGGSPQPTCPSPRPTGRNGTAS</sequence>
<feature type="domain" description="Lantibiotic dehydratase N-terminal" evidence="2">
    <location>
        <begin position="36"/>
        <end position="324"/>
    </location>
</feature>
<name>A0ABN2HN12_9ACTN</name>
<dbReference type="InterPro" id="IPR006827">
    <property type="entry name" value="Lant_deHydtase_N"/>
</dbReference>
<evidence type="ECO:0000313" key="3">
    <source>
        <dbReference type="EMBL" id="GAA1690568.1"/>
    </source>
</evidence>
<evidence type="ECO:0000313" key="4">
    <source>
        <dbReference type="Proteomes" id="UP001500064"/>
    </source>
</evidence>
<proteinExistence type="predicted"/>
<comment type="caution">
    <text evidence="3">The sequence shown here is derived from an EMBL/GenBank/DDBJ whole genome shotgun (WGS) entry which is preliminary data.</text>
</comment>
<accession>A0ABN2HN12</accession>
<evidence type="ECO:0000259" key="2">
    <source>
        <dbReference type="Pfam" id="PF04738"/>
    </source>
</evidence>
<evidence type="ECO:0000256" key="1">
    <source>
        <dbReference type="SAM" id="MobiDB-lite"/>
    </source>
</evidence>
<protein>
    <recommendedName>
        <fullName evidence="2">Lantibiotic dehydratase N-terminal domain-containing protein</fullName>
    </recommendedName>
</protein>
<dbReference type="Proteomes" id="UP001500064">
    <property type="component" value="Unassembled WGS sequence"/>
</dbReference>
<organism evidence="3 4">
    <name type="scientific">Nonomuraea maheshkhaliensis</name>
    <dbReference type="NCBI Taxonomy" id="419590"/>
    <lineage>
        <taxon>Bacteria</taxon>
        <taxon>Bacillati</taxon>
        <taxon>Actinomycetota</taxon>
        <taxon>Actinomycetes</taxon>
        <taxon>Streptosporangiales</taxon>
        <taxon>Streptosporangiaceae</taxon>
        <taxon>Nonomuraea</taxon>
    </lineage>
</organism>